<feature type="region of interest" description="Disordered" evidence="1">
    <location>
        <begin position="1"/>
        <end position="38"/>
    </location>
</feature>
<comment type="caution">
    <text evidence="2">The sequence shown here is derived from an EMBL/GenBank/DDBJ whole genome shotgun (WGS) entry which is preliminary data.</text>
</comment>
<keyword evidence="3" id="KW-1185">Reference proteome</keyword>
<evidence type="ECO:0000313" key="3">
    <source>
        <dbReference type="Proteomes" id="UP001259832"/>
    </source>
</evidence>
<sequence>MAVRVPTPVDSVQQAVARSDDRNRPSSSGPSLKPIATPDKELILEQPEASAPVLELVKVSRQASCLTQASPSADATVEVSTKQEPDGRLVFGFPVQPTRFELAFGDHDSDEPTAGDTDCVTNVYKKTVSSSPMMLTEPVGQMVVARSILRPKTNAIKRSNYCVMRARRRKNSRPCWNRMIESLP</sequence>
<reference evidence="2" key="1">
    <citation type="submission" date="2023-08" db="EMBL/GenBank/DDBJ databases">
        <title>Reference Genome Resource for the Citrus Pathogen Phytophthora citrophthora.</title>
        <authorList>
            <person name="Moller H."/>
            <person name="Coetzee B."/>
            <person name="Rose L.J."/>
            <person name="Van Niekerk J.M."/>
        </authorList>
    </citation>
    <scope>NUCLEOTIDE SEQUENCE</scope>
    <source>
        <strain evidence="2">STE-U-9442</strain>
    </source>
</reference>
<accession>A0AAD9LDJ9</accession>
<dbReference type="EMBL" id="JASMQC010000029">
    <property type="protein sequence ID" value="KAK1932481.1"/>
    <property type="molecule type" value="Genomic_DNA"/>
</dbReference>
<dbReference type="AlphaFoldDB" id="A0AAD9LDJ9"/>
<protein>
    <submittedName>
        <fullName evidence="2">Uncharacterized protein</fullName>
    </submittedName>
</protein>
<dbReference type="Proteomes" id="UP001259832">
    <property type="component" value="Unassembled WGS sequence"/>
</dbReference>
<name>A0AAD9LDJ9_9STRA</name>
<proteinExistence type="predicted"/>
<evidence type="ECO:0000256" key="1">
    <source>
        <dbReference type="SAM" id="MobiDB-lite"/>
    </source>
</evidence>
<organism evidence="2 3">
    <name type="scientific">Phytophthora citrophthora</name>
    <dbReference type="NCBI Taxonomy" id="4793"/>
    <lineage>
        <taxon>Eukaryota</taxon>
        <taxon>Sar</taxon>
        <taxon>Stramenopiles</taxon>
        <taxon>Oomycota</taxon>
        <taxon>Peronosporomycetes</taxon>
        <taxon>Peronosporales</taxon>
        <taxon>Peronosporaceae</taxon>
        <taxon>Phytophthora</taxon>
    </lineage>
</organism>
<evidence type="ECO:0000313" key="2">
    <source>
        <dbReference type="EMBL" id="KAK1932481.1"/>
    </source>
</evidence>
<gene>
    <name evidence="2" type="ORF">P3T76_012065</name>
</gene>